<keyword evidence="6 8" id="KW-0808">Transferase</keyword>
<evidence type="ECO:0000256" key="2">
    <source>
        <dbReference type="ARBA" id="ARBA00011058"/>
    </source>
</evidence>
<evidence type="ECO:0000256" key="1">
    <source>
        <dbReference type="ARBA" id="ARBA00008826"/>
    </source>
</evidence>
<evidence type="ECO:0000256" key="6">
    <source>
        <dbReference type="HAMAP-Rule" id="MF_00376"/>
    </source>
</evidence>
<dbReference type="PANTHER" id="PTHR10695:SF46">
    <property type="entry name" value="BIFUNCTIONAL COENZYME A SYNTHASE-RELATED"/>
    <property type="match status" value="1"/>
</dbReference>
<dbReference type="PANTHER" id="PTHR10695">
    <property type="entry name" value="DEPHOSPHO-COA KINASE-RELATED"/>
    <property type="match status" value="1"/>
</dbReference>
<evidence type="ECO:0000256" key="3">
    <source>
        <dbReference type="ARBA" id="ARBA00022490"/>
    </source>
</evidence>
<comment type="similarity">
    <text evidence="6">Belongs to the CoaE family.</text>
</comment>
<reference evidence="8 9" key="1">
    <citation type="submission" date="2023-07" db="EMBL/GenBank/DDBJ databases">
        <title>Sequencing the genomes of 1000 actinobacteria strains.</title>
        <authorList>
            <person name="Klenk H.-P."/>
        </authorList>
    </citation>
    <scope>NUCLEOTIDE SEQUENCE [LARGE SCALE GENOMIC DNA]</scope>
    <source>
        <strain evidence="8 9">DSM 14555</strain>
    </source>
</reference>
<dbReference type="InterPro" id="IPR001977">
    <property type="entry name" value="Depp_CoAkinase"/>
</dbReference>
<dbReference type="NCBIfam" id="TIGR00152">
    <property type="entry name" value="dephospho-CoA kinase"/>
    <property type="match status" value="1"/>
</dbReference>
<keyword evidence="6" id="KW-0173">Coenzyme A biosynthesis</keyword>
<evidence type="ECO:0000313" key="9">
    <source>
        <dbReference type="Proteomes" id="UP001185069"/>
    </source>
</evidence>
<comment type="similarity">
    <text evidence="1">In the N-terminal section; belongs to the CoaE family.</text>
</comment>
<dbReference type="SUPFAM" id="SSF81301">
    <property type="entry name" value="Nucleotidyltransferase"/>
    <property type="match status" value="1"/>
</dbReference>
<sequence length="407" mass="42351">MLSIGLTGGIAAGKSLVAAKLAELGAVLIDADALAREVVAPGTAGLAEVVEAFGPELLLADGSLDRPALAAKIFADGTLRQRLNQIVHPLVRARAAELKRAAGPESIVVQDIPLLVETGQGPGFHLVLVVDVPVELQLARMQETRGLDGPAAQERIAAQASRAERIAAADLVIDNSGPAEATLATVAALWQDRLLPFAENLAAGRRAARSGPPILVPEDPSWPAQAARLSARIMAGLAGAAQTGEVLGVDHIGSTSVPGLAAKDVIDLQLRVESLAAADALAAGLAAAGFPVVPGDWADTPKAFDPDPAHWRKRLHGNSDPGRAVNLHVRVSGSAGADYALAFRDWLRADSAARAEYLAEKRRVAALHASDPGTAGYAEAKEPWFTEVAEPALEAWKTRSGWQPPRV</sequence>
<gene>
    <name evidence="6" type="primary">coaE</name>
    <name evidence="8" type="ORF">JOE69_003499</name>
</gene>
<dbReference type="GO" id="GO:0004140">
    <property type="term" value="F:dephospho-CoA kinase activity"/>
    <property type="evidence" value="ECO:0007669"/>
    <property type="project" value="UniProtKB-EC"/>
</dbReference>
<keyword evidence="3 6" id="KW-0963">Cytoplasm</keyword>
<proteinExistence type="inferred from homology"/>
<comment type="catalytic activity">
    <reaction evidence="6">
        <text>3'-dephospho-CoA + ATP = ADP + CoA + H(+)</text>
        <dbReference type="Rhea" id="RHEA:18245"/>
        <dbReference type="ChEBI" id="CHEBI:15378"/>
        <dbReference type="ChEBI" id="CHEBI:30616"/>
        <dbReference type="ChEBI" id="CHEBI:57287"/>
        <dbReference type="ChEBI" id="CHEBI:57328"/>
        <dbReference type="ChEBI" id="CHEBI:456216"/>
        <dbReference type="EC" id="2.7.1.24"/>
    </reaction>
</comment>
<organism evidence="8 9">
    <name type="scientific">Arthrobacter russicus</name>
    <dbReference type="NCBI Taxonomy" id="172040"/>
    <lineage>
        <taxon>Bacteria</taxon>
        <taxon>Bacillati</taxon>
        <taxon>Actinomycetota</taxon>
        <taxon>Actinomycetes</taxon>
        <taxon>Micrococcales</taxon>
        <taxon>Micrococcaceae</taxon>
        <taxon>Arthrobacter</taxon>
    </lineage>
</organism>
<dbReference type="Pfam" id="PF04229">
    <property type="entry name" value="GrpB"/>
    <property type="match status" value="1"/>
</dbReference>
<dbReference type="SUPFAM" id="SSF52540">
    <property type="entry name" value="P-loop containing nucleoside triphosphate hydrolases"/>
    <property type="match status" value="1"/>
</dbReference>
<comment type="subcellular location">
    <subcellularLocation>
        <location evidence="6">Cytoplasm</location>
    </subcellularLocation>
</comment>
<dbReference type="CDD" id="cd02022">
    <property type="entry name" value="DPCK"/>
    <property type="match status" value="1"/>
</dbReference>
<evidence type="ECO:0000256" key="5">
    <source>
        <dbReference type="ARBA" id="ARBA00022840"/>
    </source>
</evidence>
<dbReference type="Gene3D" id="3.30.460.10">
    <property type="entry name" value="Beta Polymerase, domain 2"/>
    <property type="match status" value="1"/>
</dbReference>
<dbReference type="Gene3D" id="3.40.50.300">
    <property type="entry name" value="P-loop containing nucleotide triphosphate hydrolases"/>
    <property type="match status" value="1"/>
</dbReference>
<evidence type="ECO:0000313" key="8">
    <source>
        <dbReference type="EMBL" id="MDR6271261.1"/>
    </source>
</evidence>
<dbReference type="NCBIfam" id="NF002879">
    <property type="entry name" value="PRK03333.1"/>
    <property type="match status" value="1"/>
</dbReference>
<keyword evidence="6 8" id="KW-0418">Kinase</keyword>
<accession>A0ABU1JHB9</accession>
<name>A0ABU1JHB9_9MICC</name>
<keyword evidence="9" id="KW-1185">Reference proteome</keyword>
<keyword evidence="5 6" id="KW-0067">ATP-binding</keyword>
<protein>
    <recommendedName>
        <fullName evidence="6 7">Dephospho-CoA kinase</fullName>
        <ecNumber evidence="6 7">2.7.1.24</ecNumber>
    </recommendedName>
    <alternativeName>
        <fullName evidence="6">Dephosphocoenzyme A kinase</fullName>
    </alternativeName>
</protein>
<comment type="function">
    <text evidence="6">Catalyzes the phosphorylation of the 3'-hydroxyl group of dephosphocoenzyme A to form coenzyme A.</text>
</comment>
<dbReference type="PROSITE" id="PS51219">
    <property type="entry name" value="DPCK"/>
    <property type="match status" value="1"/>
</dbReference>
<dbReference type="EMBL" id="JAVDQF010000001">
    <property type="protein sequence ID" value="MDR6271261.1"/>
    <property type="molecule type" value="Genomic_DNA"/>
</dbReference>
<dbReference type="Pfam" id="PF01121">
    <property type="entry name" value="CoaE"/>
    <property type="match status" value="1"/>
</dbReference>
<dbReference type="InterPro" id="IPR027417">
    <property type="entry name" value="P-loop_NTPase"/>
</dbReference>
<dbReference type="HAMAP" id="MF_00376">
    <property type="entry name" value="Dephospho_CoA_kinase"/>
    <property type="match status" value="1"/>
</dbReference>
<comment type="pathway">
    <text evidence="6">Cofactor biosynthesis; coenzyme A biosynthesis; CoA from (R)-pantothenate: step 5/5.</text>
</comment>
<dbReference type="RefSeq" id="WP_309800967.1">
    <property type="nucleotide sequence ID" value="NZ_BAAAHY010000006.1"/>
</dbReference>
<evidence type="ECO:0000256" key="7">
    <source>
        <dbReference type="NCBIfam" id="TIGR00152"/>
    </source>
</evidence>
<evidence type="ECO:0000256" key="4">
    <source>
        <dbReference type="ARBA" id="ARBA00022741"/>
    </source>
</evidence>
<dbReference type="InterPro" id="IPR007344">
    <property type="entry name" value="GrpB/CoaE"/>
</dbReference>
<keyword evidence="4 6" id="KW-0547">Nucleotide-binding</keyword>
<comment type="similarity">
    <text evidence="2">In the C-terminal section; belongs to the UPF0157 (GrpB) family.</text>
</comment>
<dbReference type="Proteomes" id="UP001185069">
    <property type="component" value="Unassembled WGS sequence"/>
</dbReference>
<dbReference type="InterPro" id="IPR043519">
    <property type="entry name" value="NT_sf"/>
</dbReference>
<dbReference type="EC" id="2.7.1.24" evidence="6 7"/>
<comment type="caution">
    <text evidence="8">The sequence shown here is derived from an EMBL/GenBank/DDBJ whole genome shotgun (WGS) entry which is preliminary data.</text>
</comment>
<feature type="binding site" evidence="6">
    <location>
        <begin position="11"/>
        <end position="16"/>
    </location>
    <ligand>
        <name>ATP</name>
        <dbReference type="ChEBI" id="CHEBI:30616"/>
    </ligand>
</feature>